<dbReference type="GO" id="GO:0016998">
    <property type="term" value="P:cell wall macromolecule catabolic process"/>
    <property type="evidence" value="ECO:0007669"/>
    <property type="project" value="InterPro"/>
</dbReference>
<evidence type="ECO:0000313" key="5">
    <source>
        <dbReference type="Proteomes" id="UP000285604"/>
    </source>
</evidence>
<dbReference type="Proteomes" id="UP000285604">
    <property type="component" value="Unassembled WGS sequence"/>
</dbReference>
<dbReference type="GO" id="GO:0016052">
    <property type="term" value="P:carbohydrate catabolic process"/>
    <property type="evidence" value="ECO:0007669"/>
    <property type="project" value="TreeGrafter"/>
</dbReference>
<dbReference type="CDD" id="cd00599">
    <property type="entry name" value="GH25_muramidase"/>
    <property type="match status" value="1"/>
</dbReference>
<dbReference type="EMBL" id="QSCI01000029">
    <property type="protein sequence ID" value="RGX95111.1"/>
    <property type="molecule type" value="Genomic_DNA"/>
</dbReference>
<evidence type="ECO:0000256" key="2">
    <source>
        <dbReference type="ARBA" id="ARBA00022801"/>
    </source>
</evidence>
<comment type="similarity">
    <text evidence="1">Belongs to the glycosyl hydrolase 25 family.</text>
</comment>
<comment type="caution">
    <text evidence="4">The sequence shown here is derived from an EMBL/GenBank/DDBJ whole genome shotgun (WGS) entry which is preliminary data.</text>
</comment>
<dbReference type="GO" id="GO:0009253">
    <property type="term" value="P:peptidoglycan catabolic process"/>
    <property type="evidence" value="ECO:0007669"/>
    <property type="project" value="InterPro"/>
</dbReference>
<dbReference type="InterPro" id="IPR017853">
    <property type="entry name" value="GH"/>
</dbReference>
<protein>
    <recommendedName>
        <fullName evidence="6">Glycosyl hydrolase family 25</fullName>
    </recommendedName>
</protein>
<dbReference type="PANTHER" id="PTHR34135:SF2">
    <property type="entry name" value="LYSOZYME"/>
    <property type="match status" value="1"/>
</dbReference>
<dbReference type="PANTHER" id="PTHR34135">
    <property type="entry name" value="LYSOZYME"/>
    <property type="match status" value="1"/>
</dbReference>
<dbReference type="SUPFAM" id="SSF51445">
    <property type="entry name" value="(Trans)glycosidases"/>
    <property type="match status" value="1"/>
</dbReference>
<dbReference type="AlphaFoldDB" id="A0AA92UPH1"/>
<accession>A0AA92UPH1</accession>
<dbReference type="Pfam" id="PF01183">
    <property type="entry name" value="Glyco_hydro_25"/>
    <property type="match status" value="1"/>
</dbReference>
<reference evidence="4 5" key="1">
    <citation type="submission" date="2018-08" db="EMBL/GenBank/DDBJ databases">
        <title>A genome reference for cultivated species of the human gut microbiota.</title>
        <authorList>
            <person name="Zou Y."/>
            <person name="Xue W."/>
            <person name="Luo G."/>
        </authorList>
    </citation>
    <scope>NUCLEOTIDE SEQUENCE [LARGE SCALE GENOMIC DNA]</scope>
    <source>
        <strain evidence="4 5">OF03-3</strain>
    </source>
</reference>
<dbReference type="GO" id="GO:0003796">
    <property type="term" value="F:lysozyme activity"/>
    <property type="evidence" value="ECO:0007669"/>
    <property type="project" value="InterPro"/>
</dbReference>
<sequence>MKKGLKYTLVSLGSLVVLAGVGLGIMYVVSPYKVKRWLGIVSSYSDVFVDRLKGQPYTHGGYDGIDVSKHNGVIKWKEIAKNKRIKFVYIRATHGKGYVDRHYRRNIRLARKYGLKVGSYHLMSAGSSVTAQFRDFQKMVKKSEQDLIPVLDVEEKGIQGRWKGRQLQDSIQVFADLVKKHYGKYPVIYSNESFYNKEMGAKFNRYYLFIANYNSRQPSIDSRGKCNIWQYSETGHLHGIGEGRFKQIHEWYNHQGFDVVGIEEVYCYLFIYERNCCKI</sequence>
<keyword evidence="2" id="KW-0378">Hydrolase</keyword>
<dbReference type="SMART" id="SM00641">
    <property type="entry name" value="Glyco_25"/>
    <property type="match status" value="1"/>
</dbReference>
<evidence type="ECO:0000256" key="1">
    <source>
        <dbReference type="ARBA" id="ARBA00010646"/>
    </source>
</evidence>
<evidence type="ECO:0000256" key="3">
    <source>
        <dbReference type="ARBA" id="ARBA00023295"/>
    </source>
</evidence>
<dbReference type="InterPro" id="IPR002053">
    <property type="entry name" value="Glyco_hydro_25"/>
</dbReference>
<dbReference type="PROSITE" id="PS51904">
    <property type="entry name" value="GLYCOSYL_HYDROL_F25_2"/>
    <property type="match status" value="1"/>
</dbReference>
<dbReference type="Gene3D" id="3.20.20.80">
    <property type="entry name" value="Glycosidases"/>
    <property type="match status" value="1"/>
</dbReference>
<evidence type="ECO:0000313" key="4">
    <source>
        <dbReference type="EMBL" id="RGX95111.1"/>
    </source>
</evidence>
<keyword evidence="3" id="KW-0326">Glycosidase</keyword>
<evidence type="ECO:0008006" key="6">
    <source>
        <dbReference type="Google" id="ProtNLM"/>
    </source>
</evidence>
<gene>
    <name evidence="4" type="ORF">DXA63_08080</name>
</gene>
<proteinExistence type="inferred from homology"/>
<dbReference type="InterPro" id="IPR018077">
    <property type="entry name" value="Glyco_hydro_fam25_subgr"/>
</dbReference>
<name>A0AA92UPH1_9BACT</name>
<organism evidence="4 5">
    <name type="scientific">Segatella copri</name>
    <dbReference type="NCBI Taxonomy" id="165179"/>
    <lineage>
        <taxon>Bacteria</taxon>
        <taxon>Pseudomonadati</taxon>
        <taxon>Bacteroidota</taxon>
        <taxon>Bacteroidia</taxon>
        <taxon>Bacteroidales</taxon>
        <taxon>Prevotellaceae</taxon>
        <taxon>Segatella</taxon>
    </lineage>
</organism>